<evidence type="ECO:0000313" key="2">
    <source>
        <dbReference type="WBParaSite" id="maker-E.canG7_contigs_3376-snap-gene-0.21-mRNA-1"/>
    </source>
</evidence>
<organism evidence="1 2">
    <name type="scientific">Echinococcus canadensis</name>
    <dbReference type="NCBI Taxonomy" id="519352"/>
    <lineage>
        <taxon>Eukaryota</taxon>
        <taxon>Metazoa</taxon>
        <taxon>Spiralia</taxon>
        <taxon>Lophotrochozoa</taxon>
        <taxon>Platyhelminthes</taxon>
        <taxon>Cestoda</taxon>
        <taxon>Eucestoda</taxon>
        <taxon>Cyclophyllidea</taxon>
        <taxon>Taeniidae</taxon>
        <taxon>Echinococcus</taxon>
        <taxon>Echinococcus canadensis group</taxon>
    </lineage>
</organism>
<proteinExistence type="predicted"/>
<reference evidence="2" key="1">
    <citation type="submission" date="2022-11" db="UniProtKB">
        <authorList>
            <consortium name="WormBaseParasite"/>
        </authorList>
    </citation>
    <scope>IDENTIFICATION</scope>
</reference>
<keyword evidence="1" id="KW-1185">Reference proteome</keyword>
<dbReference type="Proteomes" id="UP000887562">
    <property type="component" value="Unplaced"/>
</dbReference>
<name>A0A915EWY0_9CEST</name>
<accession>A0A915EWY0</accession>
<evidence type="ECO:0000313" key="1">
    <source>
        <dbReference type="Proteomes" id="UP000887562"/>
    </source>
</evidence>
<protein>
    <submittedName>
        <fullName evidence="2">Uncharacterized protein</fullName>
    </submittedName>
</protein>
<dbReference type="AlphaFoldDB" id="A0A915EWY0"/>
<dbReference type="WBParaSite" id="maker-E.canG7_contigs_3376-snap-gene-0.21-mRNA-1">
    <property type="protein sequence ID" value="maker-E.canG7_contigs_3376-snap-gene-0.21-mRNA-1"/>
    <property type="gene ID" value="EcG7_01852"/>
</dbReference>
<sequence length="74" mass="8617">MTIKWHTTPTIKHIPCSKIRLSQALNHYGIPYCSIKKRGIEPFNYCLLNCETPLPNVKGSYKWSRAERIRNTAQ</sequence>